<dbReference type="RefSeq" id="XP_066661263.1">
    <property type="nucleotide sequence ID" value="XM_066819075.1"/>
</dbReference>
<keyword evidence="2" id="KW-1185">Reference proteome</keyword>
<dbReference type="EMBL" id="JAQQWN010000010">
    <property type="protein sequence ID" value="KAK8062664.1"/>
    <property type="molecule type" value="Genomic_DNA"/>
</dbReference>
<organism evidence="1 2">
    <name type="scientific">Apiospora hydei</name>
    <dbReference type="NCBI Taxonomy" id="1337664"/>
    <lineage>
        <taxon>Eukaryota</taxon>
        <taxon>Fungi</taxon>
        <taxon>Dikarya</taxon>
        <taxon>Ascomycota</taxon>
        <taxon>Pezizomycotina</taxon>
        <taxon>Sordariomycetes</taxon>
        <taxon>Xylariomycetidae</taxon>
        <taxon>Amphisphaeriales</taxon>
        <taxon>Apiosporaceae</taxon>
        <taxon>Apiospora</taxon>
    </lineage>
</organism>
<evidence type="ECO:0000313" key="2">
    <source>
        <dbReference type="Proteomes" id="UP001433268"/>
    </source>
</evidence>
<sequence>MPDYTSSFSKVYTQMTINFLLSRMDLDIFGDLFDPEPYIVDGMITPHKDPRLPTWVPDFREVHGKRSLDGANWKESGDKDYWRMMFEASSKSIVPNDKKLSRQRAFRASLDIPPPSSYNFSPDLKVFSLDGIMVDTVSDVSPHWPKIDDVSRRRCLYEWKDMFLTGNRDKDYPHGGLKCAEAFWRTVLCNIYWPDHSADEPFPELPARVDGRFDIPPAIGTEEQGLIDFICTWPSETVCQLPWRKMFVTTSGLLGLGPPSTSVGDMVAVLMGGRFPIILRQSKDKFEYDTSKSDKTYHRVIGERYVQKHQYLLTGISVENGDADHFGVSVTSTGLCKGRRS</sequence>
<name>A0ABR1UUR3_9PEZI</name>
<dbReference type="PANTHER" id="PTHR24148">
    <property type="entry name" value="ANKYRIN REPEAT DOMAIN-CONTAINING PROTEIN 39 HOMOLOG-RELATED"/>
    <property type="match status" value="1"/>
</dbReference>
<dbReference type="InterPro" id="IPR052895">
    <property type="entry name" value="HetReg/Transcr_Mod"/>
</dbReference>
<gene>
    <name evidence="1" type="ORF">PG997_014761</name>
</gene>
<proteinExistence type="predicted"/>
<reference evidence="1 2" key="1">
    <citation type="submission" date="2023-01" db="EMBL/GenBank/DDBJ databases">
        <title>Analysis of 21 Apiospora genomes using comparative genomics revels a genus with tremendous synthesis potential of carbohydrate active enzymes and secondary metabolites.</title>
        <authorList>
            <person name="Sorensen T."/>
        </authorList>
    </citation>
    <scope>NUCLEOTIDE SEQUENCE [LARGE SCALE GENOMIC DNA]</scope>
    <source>
        <strain evidence="1 2">CBS 114990</strain>
    </source>
</reference>
<accession>A0ABR1UUR3</accession>
<protein>
    <submittedName>
        <fullName evidence="1">Heterokaryon incompatibility protein</fullName>
    </submittedName>
</protein>
<dbReference type="PANTHER" id="PTHR24148:SF77">
    <property type="entry name" value="HETEROKARYON INCOMPATIBILITY DOMAIN-CONTAINING PROTEIN"/>
    <property type="match status" value="1"/>
</dbReference>
<dbReference type="Proteomes" id="UP001433268">
    <property type="component" value="Unassembled WGS sequence"/>
</dbReference>
<comment type="caution">
    <text evidence="1">The sequence shown here is derived from an EMBL/GenBank/DDBJ whole genome shotgun (WGS) entry which is preliminary data.</text>
</comment>
<dbReference type="GeneID" id="92052135"/>
<evidence type="ECO:0000313" key="1">
    <source>
        <dbReference type="EMBL" id="KAK8062664.1"/>
    </source>
</evidence>